<feature type="binding site" evidence="19">
    <location>
        <position position="38"/>
    </location>
    <ligand>
        <name>substrate</name>
    </ligand>
</feature>
<dbReference type="GO" id="GO:0046417">
    <property type="term" value="P:chorismate metabolic process"/>
    <property type="evidence" value="ECO:0007669"/>
    <property type="project" value="InterPro"/>
</dbReference>
<comment type="function">
    <text evidence="2">Catalyzes the Claisen rearrangement of chorismate to prephenate and the decarboxylation/dehydration of prephenate to phenylpyruvate.</text>
</comment>
<dbReference type="Pfam" id="PF00800">
    <property type="entry name" value="PDT"/>
    <property type="match status" value="1"/>
</dbReference>
<dbReference type="GO" id="GO:0005737">
    <property type="term" value="C:cytoplasm"/>
    <property type="evidence" value="ECO:0007669"/>
    <property type="project" value="UniProtKB-SubCell"/>
</dbReference>
<dbReference type="UniPathway" id="UPA00120">
    <property type="reaction ID" value="UER00203"/>
</dbReference>
<dbReference type="EC" id="4.2.1.51" evidence="7"/>
<proteinExistence type="predicted"/>
<feature type="domain" description="Chorismate mutase" evidence="21">
    <location>
        <begin position="1"/>
        <end position="91"/>
    </location>
</feature>
<dbReference type="InterPro" id="IPR001086">
    <property type="entry name" value="Preph_deHydtase"/>
</dbReference>
<dbReference type="PROSITE" id="PS51171">
    <property type="entry name" value="PREPHENATE_DEHYDR_3"/>
    <property type="match status" value="1"/>
</dbReference>
<keyword evidence="15" id="KW-0511">Multifunctional enzyme</keyword>
<evidence type="ECO:0000313" key="24">
    <source>
        <dbReference type="EMBL" id="ASK77844.1"/>
    </source>
</evidence>
<feature type="binding site" evidence="19">
    <location>
        <position position="27"/>
    </location>
    <ligand>
        <name>substrate</name>
    </ligand>
</feature>
<dbReference type="NCBIfam" id="NF008865">
    <property type="entry name" value="PRK11898.1"/>
    <property type="match status" value="1"/>
</dbReference>
<dbReference type="CDD" id="cd13631">
    <property type="entry name" value="PBP2_Ct-PDT_like"/>
    <property type="match status" value="1"/>
</dbReference>
<comment type="catalytic activity">
    <reaction evidence="18">
        <text>prephenate + H(+) = 3-phenylpyruvate + CO2 + H2O</text>
        <dbReference type="Rhea" id="RHEA:21648"/>
        <dbReference type="ChEBI" id="CHEBI:15377"/>
        <dbReference type="ChEBI" id="CHEBI:15378"/>
        <dbReference type="ChEBI" id="CHEBI:16526"/>
        <dbReference type="ChEBI" id="CHEBI:18005"/>
        <dbReference type="ChEBI" id="CHEBI:29934"/>
        <dbReference type="EC" id="4.2.1.51"/>
    </reaction>
</comment>
<gene>
    <name evidence="24" type="ORF">CF386_01575</name>
</gene>
<feature type="domain" description="Prephenate dehydratase" evidence="22">
    <location>
        <begin position="104"/>
        <end position="283"/>
    </location>
</feature>
<dbReference type="KEGG" id="pmai:CF386_01575"/>
<dbReference type="InterPro" id="IPR036979">
    <property type="entry name" value="CM_dom_sf"/>
</dbReference>
<dbReference type="RefSeq" id="WP_089072754.1">
    <property type="nucleotide sequence ID" value="NZ_CBCSAM010000005.1"/>
</dbReference>
<evidence type="ECO:0000256" key="17">
    <source>
        <dbReference type="ARBA" id="ARBA00031520"/>
    </source>
</evidence>
<evidence type="ECO:0000256" key="13">
    <source>
        <dbReference type="ARBA" id="ARBA00023235"/>
    </source>
</evidence>
<feature type="binding site" evidence="19">
    <location>
        <position position="47"/>
    </location>
    <ligand>
        <name>substrate</name>
    </ligand>
</feature>
<feature type="binding site" evidence="19">
    <location>
        <position position="87"/>
    </location>
    <ligand>
        <name>substrate</name>
    </ligand>
</feature>
<evidence type="ECO:0000256" key="20">
    <source>
        <dbReference type="PIRSR" id="PIRSR001500-2"/>
    </source>
</evidence>
<evidence type="ECO:0000256" key="4">
    <source>
        <dbReference type="ARBA" id="ARBA00004741"/>
    </source>
</evidence>
<dbReference type="PROSITE" id="PS00858">
    <property type="entry name" value="PREPHENATE_DEHYDR_2"/>
    <property type="match status" value="1"/>
</dbReference>
<keyword evidence="14" id="KW-0456">Lyase</keyword>
<sequence>MINTKLKLLRDKINSVDLKLLELLSSRRSLSQKVAQLKIKSNLDIRDIKQEHALLNNLISKGKNLSLDSHYISKIYNSIIEDSVLIQQSMFQNKYSSEKVSVVKVAYLGKQGSYSSVAAHSYFNKKSLRTVDLNCDNFNAIFQNVETGCADYGIVPIENSTSGSINQVYDLFKNSHLNIIGEIYIDIPHTIITKQKICLSEIKEIYTHPQPYEQCSNFLSQLNVKFKFCNSSADAIIEVKNSKNPNIAAIGNTQCCDLYDLYPLLQNIANQKNNITRFLLLSRNKEPVSQHIPAKTSLILSTNKECGSLAECLNIFKQLDINMTKIESRPIIGNPWEYLFYIDVEENSESYKFIEAIQKLRKITNFHQILGCYPKSVYESSNTFKIK</sequence>
<comment type="pathway">
    <text evidence="4">Amino-acid biosynthesis; L-phenylalanine biosynthesis; phenylpyruvate from prephenate: step 1/1.</text>
</comment>
<evidence type="ECO:0000256" key="1">
    <source>
        <dbReference type="ARBA" id="ARBA00000824"/>
    </source>
</evidence>
<dbReference type="PROSITE" id="PS51168">
    <property type="entry name" value="CHORISMATE_MUT_2"/>
    <property type="match status" value="1"/>
</dbReference>
<dbReference type="InterPro" id="IPR002701">
    <property type="entry name" value="CM_II_prokaryot"/>
</dbReference>
<dbReference type="EMBL" id="CP022355">
    <property type="protein sequence ID" value="ASK77844.1"/>
    <property type="molecule type" value="Genomic_DNA"/>
</dbReference>
<comment type="pathway">
    <text evidence="5">Metabolic intermediate biosynthesis; prephenate biosynthesis; prephenate from chorismate: step 1/1.</text>
</comment>
<organism evidence="24 25">
    <name type="scientific">Paraphotobacterium marinum</name>
    <dbReference type="NCBI Taxonomy" id="1755811"/>
    <lineage>
        <taxon>Bacteria</taxon>
        <taxon>Pseudomonadati</taxon>
        <taxon>Pseudomonadota</taxon>
        <taxon>Gammaproteobacteria</taxon>
        <taxon>Vibrionales</taxon>
        <taxon>Vibrionaceae</taxon>
        <taxon>Paraphotobacterium</taxon>
    </lineage>
</organism>
<dbReference type="AlphaFoldDB" id="A0A220VBS3"/>
<evidence type="ECO:0000256" key="15">
    <source>
        <dbReference type="ARBA" id="ARBA00023268"/>
    </source>
</evidence>
<dbReference type="SUPFAM" id="SSF48600">
    <property type="entry name" value="Chorismate mutase II"/>
    <property type="match status" value="1"/>
</dbReference>
<evidence type="ECO:0000256" key="16">
    <source>
        <dbReference type="ARBA" id="ARBA00031175"/>
    </source>
</evidence>
<evidence type="ECO:0000313" key="25">
    <source>
        <dbReference type="Proteomes" id="UP000242175"/>
    </source>
</evidence>
<accession>A0A220VBS3</accession>
<dbReference type="GO" id="GO:0009094">
    <property type="term" value="P:L-phenylalanine biosynthetic process"/>
    <property type="evidence" value="ECO:0007669"/>
    <property type="project" value="UniProtKB-UniPathway"/>
</dbReference>
<dbReference type="InterPro" id="IPR036263">
    <property type="entry name" value="Chorismate_II_sf"/>
</dbReference>
<feature type="binding site" evidence="19">
    <location>
        <position position="83"/>
    </location>
    <ligand>
        <name>substrate</name>
    </ligand>
</feature>
<keyword evidence="25" id="KW-1185">Reference proteome</keyword>
<evidence type="ECO:0000256" key="19">
    <source>
        <dbReference type="PIRSR" id="PIRSR001500-1"/>
    </source>
</evidence>
<keyword evidence="12" id="KW-0584">Phenylalanine biosynthesis</keyword>
<dbReference type="Gene3D" id="1.20.59.10">
    <property type="entry name" value="Chorismate mutase"/>
    <property type="match status" value="1"/>
</dbReference>
<dbReference type="SUPFAM" id="SSF53850">
    <property type="entry name" value="Periplasmic binding protein-like II"/>
    <property type="match status" value="1"/>
</dbReference>
<dbReference type="EC" id="5.4.99.5" evidence="6"/>
<dbReference type="NCBIfam" id="TIGR01797">
    <property type="entry name" value="CM_P_1"/>
    <property type="match status" value="1"/>
</dbReference>
<dbReference type="PANTHER" id="PTHR21022">
    <property type="entry name" value="PREPHENATE DEHYDRATASE P PROTEIN"/>
    <property type="match status" value="1"/>
</dbReference>
<dbReference type="CDD" id="cd04905">
    <property type="entry name" value="ACT_CM-PDT"/>
    <property type="match status" value="1"/>
</dbReference>
<feature type="binding site" evidence="19">
    <location>
        <position position="51"/>
    </location>
    <ligand>
        <name>substrate</name>
    </ligand>
</feature>
<evidence type="ECO:0000256" key="7">
    <source>
        <dbReference type="ARBA" id="ARBA00013147"/>
    </source>
</evidence>
<keyword evidence="9" id="KW-0963">Cytoplasm</keyword>
<comment type="subcellular location">
    <subcellularLocation>
        <location evidence="3">Cytoplasm</location>
    </subcellularLocation>
</comment>
<evidence type="ECO:0000256" key="10">
    <source>
        <dbReference type="ARBA" id="ARBA00022605"/>
    </source>
</evidence>
<protein>
    <recommendedName>
        <fullName evidence="8">Bifunctional chorismate mutase/prephenate dehydratase</fullName>
        <ecNumber evidence="7">4.2.1.51</ecNumber>
        <ecNumber evidence="6">5.4.99.5</ecNumber>
    </recommendedName>
    <alternativeName>
        <fullName evidence="17">Chorismate mutase-prephenate dehydratase</fullName>
    </alternativeName>
    <alternativeName>
        <fullName evidence="16">p-protein</fullName>
    </alternativeName>
</protein>
<dbReference type="InterPro" id="IPR008242">
    <property type="entry name" value="Chor_mutase/pphenate_deHydtase"/>
</dbReference>
<evidence type="ECO:0000259" key="23">
    <source>
        <dbReference type="PROSITE" id="PS51671"/>
    </source>
</evidence>
<dbReference type="SMART" id="SM00830">
    <property type="entry name" value="CM_2"/>
    <property type="match status" value="1"/>
</dbReference>
<dbReference type="OrthoDB" id="9802281at2"/>
<dbReference type="Gene3D" id="3.30.70.260">
    <property type="match status" value="1"/>
</dbReference>
<evidence type="ECO:0000256" key="9">
    <source>
        <dbReference type="ARBA" id="ARBA00022490"/>
    </source>
</evidence>
<dbReference type="PIRSF" id="PIRSF001500">
    <property type="entry name" value="Chor_mut_pdt_Ppr"/>
    <property type="match status" value="1"/>
</dbReference>
<dbReference type="SUPFAM" id="SSF55021">
    <property type="entry name" value="ACT-like"/>
    <property type="match status" value="1"/>
</dbReference>
<dbReference type="PROSITE" id="PS00857">
    <property type="entry name" value="PREPHENATE_DEHYDR_1"/>
    <property type="match status" value="1"/>
</dbReference>
<evidence type="ECO:0000256" key="11">
    <source>
        <dbReference type="ARBA" id="ARBA00023141"/>
    </source>
</evidence>
<feature type="binding site" evidence="19">
    <location>
        <position position="10"/>
    </location>
    <ligand>
        <name>substrate</name>
    </ligand>
</feature>
<keyword evidence="10" id="KW-0028">Amino-acid biosynthesis</keyword>
<feature type="domain" description="ACT" evidence="23">
    <location>
        <begin position="297"/>
        <end position="374"/>
    </location>
</feature>
<comment type="catalytic activity">
    <reaction evidence="1">
        <text>chorismate = prephenate</text>
        <dbReference type="Rhea" id="RHEA:13897"/>
        <dbReference type="ChEBI" id="CHEBI:29748"/>
        <dbReference type="ChEBI" id="CHEBI:29934"/>
        <dbReference type="EC" id="5.4.99.5"/>
    </reaction>
</comment>
<evidence type="ECO:0000259" key="21">
    <source>
        <dbReference type="PROSITE" id="PS51168"/>
    </source>
</evidence>
<evidence type="ECO:0000256" key="6">
    <source>
        <dbReference type="ARBA" id="ARBA00012404"/>
    </source>
</evidence>
<dbReference type="PROSITE" id="PS51671">
    <property type="entry name" value="ACT"/>
    <property type="match status" value="1"/>
</dbReference>
<dbReference type="InterPro" id="IPR045865">
    <property type="entry name" value="ACT-like_dom_sf"/>
</dbReference>
<evidence type="ECO:0000259" key="22">
    <source>
        <dbReference type="PROSITE" id="PS51171"/>
    </source>
</evidence>
<keyword evidence="13" id="KW-0413">Isomerase</keyword>
<dbReference type="InterPro" id="IPR002912">
    <property type="entry name" value="ACT_dom"/>
</dbReference>
<evidence type="ECO:0000256" key="3">
    <source>
        <dbReference type="ARBA" id="ARBA00004496"/>
    </source>
</evidence>
<evidence type="ECO:0000256" key="5">
    <source>
        <dbReference type="ARBA" id="ARBA00004817"/>
    </source>
</evidence>
<feature type="site" description="Essential for prephenate dehydratase activity" evidence="20">
    <location>
        <position position="276"/>
    </location>
</feature>
<evidence type="ECO:0000256" key="14">
    <source>
        <dbReference type="ARBA" id="ARBA00023239"/>
    </source>
</evidence>
<evidence type="ECO:0000256" key="2">
    <source>
        <dbReference type="ARBA" id="ARBA00002364"/>
    </source>
</evidence>
<dbReference type="UniPathway" id="UPA00121">
    <property type="reaction ID" value="UER00345"/>
</dbReference>
<dbReference type="InterPro" id="IPR018528">
    <property type="entry name" value="Preph_deHydtase_CS"/>
</dbReference>
<name>A0A220VBS3_9GAMM</name>
<dbReference type="Gene3D" id="3.40.190.10">
    <property type="entry name" value="Periplasmic binding protein-like II"/>
    <property type="match status" value="2"/>
</dbReference>
<evidence type="ECO:0000256" key="8">
    <source>
        <dbReference type="ARBA" id="ARBA00014401"/>
    </source>
</evidence>
<evidence type="ECO:0000256" key="12">
    <source>
        <dbReference type="ARBA" id="ARBA00023222"/>
    </source>
</evidence>
<dbReference type="GO" id="GO:0004106">
    <property type="term" value="F:chorismate mutase activity"/>
    <property type="evidence" value="ECO:0007669"/>
    <property type="project" value="UniProtKB-EC"/>
</dbReference>
<keyword evidence="11" id="KW-0057">Aromatic amino acid biosynthesis</keyword>
<dbReference type="InterPro" id="IPR010952">
    <property type="entry name" value="CM_P_1"/>
</dbReference>
<dbReference type="GO" id="GO:0004664">
    <property type="term" value="F:prephenate dehydratase activity"/>
    <property type="evidence" value="ECO:0007669"/>
    <property type="project" value="UniProtKB-EC"/>
</dbReference>
<dbReference type="Pfam" id="PF01817">
    <property type="entry name" value="CM_2"/>
    <property type="match status" value="1"/>
</dbReference>
<reference evidence="24 25" key="1">
    <citation type="journal article" date="2016" name="Int. J. Syst. Evol. Microbiol.">
        <title>Paraphotobacterium marinum gen. nov., sp. nov., a member of the family Vibrionaceae, isolated from surface seawater.</title>
        <authorList>
            <person name="Huang Z."/>
            <person name="Dong C."/>
            <person name="Shao Z."/>
        </authorList>
    </citation>
    <scope>NUCLEOTIDE SEQUENCE [LARGE SCALE GENOMIC DNA]</scope>
    <source>
        <strain evidence="24 25">NSCS20N07D</strain>
    </source>
</reference>
<dbReference type="PANTHER" id="PTHR21022:SF19">
    <property type="entry name" value="PREPHENATE DEHYDRATASE-RELATED"/>
    <property type="match status" value="1"/>
</dbReference>
<evidence type="ECO:0000256" key="18">
    <source>
        <dbReference type="ARBA" id="ARBA00047848"/>
    </source>
</evidence>
<dbReference type="Proteomes" id="UP000242175">
    <property type="component" value="Chromosome large"/>
</dbReference>